<dbReference type="GO" id="GO:0020037">
    <property type="term" value="F:heme binding"/>
    <property type="evidence" value="ECO:0007669"/>
    <property type="project" value="InterPro"/>
</dbReference>
<dbReference type="Gene3D" id="1.10.630.10">
    <property type="entry name" value="Cytochrome P450"/>
    <property type="match status" value="1"/>
</dbReference>
<sequence length="267" mass="31067">MLVQLAKCKVYTGQAKKDDGNRSVRVGLEPLDDGVLELGDRGQECQRVALCWYLTYERADLVFTNYGHFWCQMRKLCVMKLFSRRRVKSWDLVREQVDSMVRTITDSIDSEVNIRELMFGLTRGIIYKAAFGTRAMERQQEFFEILQEFSKLFGAFNITDFVPWLRWIHLKLLSGRLVVAHRLMDYFVDKIIDDHMLQKKEHDRINNGGDDGDEADDHGDMVDSLLTFYFDEGNNNDAEAIKESVDDLPYSIKLTRDNIKGIIMVRA</sequence>
<dbReference type="GO" id="GO:0005506">
    <property type="term" value="F:iron ion binding"/>
    <property type="evidence" value="ECO:0007669"/>
    <property type="project" value="InterPro"/>
</dbReference>
<dbReference type="SUPFAM" id="SSF48264">
    <property type="entry name" value="Cytochrome P450"/>
    <property type="match status" value="1"/>
</dbReference>
<gene>
    <name evidence="1" type="ORF">FEM48_Zijuj03G0015200</name>
</gene>
<dbReference type="EMBL" id="JAEACU010000003">
    <property type="protein sequence ID" value="KAH7536710.1"/>
    <property type="molecule type" value="Genomic_DNA"/>
</dbReference>
<dbReference type="Proteomes" id="UP000813462">
    <property type="component" value="Unassembled WGS sequence"/>
</dbReference>
<dbReference type="PANTHER" id="PTHR47945:SF5">
    <property type="entry name" value="CYTOCHROME P450 84A1-RELATED"/>
    <property type="match status" value="1"/>
</dbReference>
<evidence type="ECO:0000313" key="1">
    <source>
        <dbReference type="EMBL" id="KAH7536710.1"/>
    </source>
</evidence>
<dbReference type="GO" id="GO:0004497">
    <property type="term" value="F:monooxygenase activity"/>
    <property type="evidence" value="ECO:0007669"/>
    <property type="project" value="InterPro"/>
</dbReference>
<dbReference type="PANTHER" id="PTHR47945">
    <property type="entry name" value="CYTOCHROME P450 84A1-RELATED"/>
    <property type="match status" value="1"/>
</dbReference>
<protein>
    <recommendedName>
        <fullName evidence="3">Cytochrome P450 84A1-like</fullName>
    </recommendedName>
</protein>
<reference evidence="1" key="1">
    <citation type="journal article" date="2021" name="Front. Plant Sci.">
        <title>Chromosome-Scale Genome Assembly for Chinese Sour Jujube and Insights Into Its Genome Evolution and Domestication Signature.</title>
        <authorList>
            <person name="Shen L.-Y."/>
            <person name="Luo H."/>
            <person name="Wang X.-L."/>
            <person name="Wang X.-M."/>
            <person name="Qiu X.-J."/>
            <person name="Liu H."/>
            <person name="Zhou S.-S."/>
            <person name="Jia K.-H."/>
            <person name="Nie S."/>
            <person name="Bao Y.-T."/>
            <person name="Zhang R.-G."/>
            <person name="Yun Q.-Z."/>
            <person name="Chai Y.-H."/>
            <person name="Lu J.-Y."/>
            <person name="Li Y."/>
            <person name="Zhao S.-W."/>
            <person name="Mao J.-F."/>
            <person name="Jia S.-G."/>
            <person name="Mao Y.-M."/>
        </authorList>
    </citation>
    <scope>NUCLEOTIDE SEQUENCE</scope>
    <source>
        <strain evidence="1">AT0</strain>
        <tissue evidence="1">Leaf</tissue>
    </source>
</reference>
<proteinExistence type="predicted"/>
<evidence type="ECO:0000313" key="2">
    <source>
        <dbReference type="Proteomes" id="UP000813462"/>
    </source>
</evidence>
<dbReference type="Pfam" id="PF00067">
    <property type="entry name" value="p450"/>
    <property type="match status" value="1"/>
</dbReference>
<comment type="caution">
    <text evidence="1">The sequence shown here is derived from an EMBL/GenBank/DDBJ whole genome shotgun (WGS) entry which is preliminary data.</text>
</comment>
<dbReference type="InterPro" id="IPR053062">
    <property type="entry name" value="CYP450_84A"/>
</dbReference>
<dbReference type="InterPro" id="IPR001128">
    <property type="entry name" value="Cyt_P450"/>
</dbReference>
<dbReference type="AlphaFoldDB" id="A0A978VMD5"/>
<dbReference type="GO" id="GO:0016705">
    <property type="term" value="F:oxidoreductase activity, acting on paired donors, with incorporation or reduction of molecular oxygen"/>
    <property type="evidence" value="ECO:0007669"/>
    <property type="project" value="InterPro"/>
</dbReference>
<accession>A0A978VMD5</accession>
<organism evidence="1 2">
    <name type="scientific">Ziziphus jujuba var. spinosa</name>
    <dbReference type="NCBI Taxonomy" id="714518"/>
    <lineage>
        <taxon>Eukaryota</taxon>
        <taxon>Viridiplantae</taxon>
        <taxon>Streptophyta</taxon>
        <taxon>Embryophyta</taxon>
        <taxon>Tracheophyta</taxon>
        <taxon>Spermatophyta</taxon>
        <taxon>Magnoliopsida</taxon>
        <taxon>eudicotyledons</taxon>
        <taxon>Gunneridae</taxon>
        <taxon>Pentapetalae</taxon>
        <taxon>rosids</taxon>
        <taxon>fabids</taxon>
        <taxon>Rosales</taxon>
        <taxon>Rhamnaceae</taxon>
        <taxon>Paliureae</taxon>
        <taxon>Ziziphus</taxon>
    </lineage>
</organism>
<evidence type="ECO:0008006" key="3">
    <source>
        <dbReference type="Google" id="ProtNLM"/>
    </source>
</evidence>
<name>A0A978VMD5_ZIZJJ</name>
<dbReference type="InterPro" id="IPR036396">
    <property type="entry name" value="Cyt_P450_sf"/>
</dbReference>